<keyword evidence="4" id="KW-0997">Cell inner membrane</keyword>
<dbReference type="AlphaFoldDB" id="A0A542YSI4"/>
<evidence type="ECO:0000313" key="15">
    <source>
        <dbReference type="Proteomes" id="UP000319516"/>
    </source>
</evidence>
<feature type="transmembrane region" description="Helical" evidence="11">
    <location>
        <begin position="79"/>
        <end position="101"/>
    </location>
</feature>
<reference evidence="14 15" key="1">
    <citation type="submission" date="2019-06" db="EMBL/GenBank/DDBJ databases">
        <title>Sequencing the genomes of 1000 actinobacteria strains.</title>
        <authorList>
            <person name="Klenk H.-P."/>
        </authorList>
    </citation>
    <scope>NUCLEOTIDE SEQUENCE [LARGE SCALE GENOMIC DNA]</scope>
    <source>
        <strain evidence="14 15">DSM 12335</strain>
    </source>
</reference>
<dbReference type="GO" id="GO:0140359">
    <property type="term" value="F:ABC-type transporter activity"/>
    <property type="evidence" value="ECO:0007669"/>
    <property type="project" value="InterPro"/>
</dbReference>
<evidence type="ECO:0000256" key="8">
    <source>
        <dbReference type="ARBA" id="ARBA00022989"/>
    </source>
</evidence>
<comment type="caution">
    <text evidence="14">The sequence shown here is derived from an EMBL/GenBank/DDBJ whole genome shotgun (WGS) entry which is preliminary data.</text>
</comment>
<keyword evidence="3" id="KW-1003">Cell membrane</keyword>
<evidence type="ECO:0000259" key="12">
    <source>
        <dbReference type="PROSITE" id="PS50893"/>
    </source>
</evidence>
<dbReference type="PROSITE" id="PS50929">
    <property type="entry name" value="ABC_TM1F"/>
    <property type="match status" value="1"/>
</dbReference>
<dbReference type="SUPFAM" id="SSF52540">
    <property type="entry name" value="P-loop containing nucleoside triphosphate hydrolases"/>
    <property type="match status" value="1"/>
</dbReference>
<evidence type="ECO:0000259" key="13">
    <source>
        <dbReference type="PROSITE" id="PS50929"/>
    </source>
</evidence>
<evidence type="ECO:0000256" key="7">
    <source>
        <dbReference type="ARBA" id="ARBA00022840"/>
    </source>
</evidence>
<comment type="subcellular location">
    <subcellularLocation>
        <location evidence="1">Cell inner membrane</location>
        <topology evidence="1">Multi-pass membrane protein</topology>
    </subcellularLocation>
</comment>
<keyword evidence="8 11" id="KW-1133">Transmembrane helix</keyword>
<proteinExistence type="inferred from homology"/>
<dbReference type="Gene3D" id="3.40.50.300">
    <property type="entry name" value="P-loop containing nucleotide triphosphate hydrolases"/>
    <property type="match status" value="1"/>
</dbReference>
<dbReference type="InterPro" id="IPR017871">
    <property type="entry name" value="ABC_transporter-like_CS"/>
</dbReference>
<feature type="transmembrane region" description="Helical" evidence="11">
    <location>
        <begin position="155"/>
        <end position="176"/>
    </location>
</feature>
<dbReference type="FunFam" id="3.40.50.300:FF:000221">
    <property type="entry name" value="Multidrug ABC transporter ATP-binding protein"/>
    <property type="match status" value="1"/>
</dbReference>
<dbReference type="PANTHER" id="PTHR24221:SF654">
    <property type="entry name" value="ATP-BINDING CASSETTE SUB-FAMILY B MEMBER 6"/>
    <property type="match status" value="1"/>
</dbReference>
<feature type="transmembrane region" description="Helical" evidence="11">
    <location>
        <begin position="37"/>
        <end position="59"/>
    </location>
</feature>
<protein>
    <submittedName>
        <fullName evidence="14">ABC-type multidrug transport system fused ATPase/permease subunit</fullName>
    </submittedName>
</protein>
<dbReference type="InterPro" id="IPR036640">
    <property type="entry name" value="ABC1_TM_sf"/>
</dbReference>
<name>A0A542YSI4_9MICO</name>
<dbReference type="GO" id="GO:0034040">
    <property type="term" value="F:ATPase-coupled lipid transmembrane transporter activity"/>
    <property type="evidence" value="ECO:0007669"/>
    <property type="project" value="TreeGrafter"/>
</dbReference>
<feature type="domain" description="ABC transmembrane type-1" evidence="13">
    <location>
        <begin position="40"/>
        <end position="326"/>
    </location>
</feature>
<keyword evidence="5 11" id="KW-0812">Transmembrane</keyword>
<dbReference type="InterPro" id="IPR027417">
    <property type="entry name" value="P-loop_NTPase"/>
</dbReference>
<dbReference type="GO" id="GO:0016887">
    <property type="term" value="F:ATP hydrolysis activity"/>
    <property type="evidence" value="ECO:0007669"/>
    <property type="project" value="InterPro"/>
</dbReference>
<evidence type="ECO:0000256" key="11">
    <source>
        <dbReference type="SAM" id="Phobius"/>
    </source>
</evidence>
<dbReference type="Proteomes" id="UP000319516">
    <property type="component" value="Unassembled WGS sequence"/>
</dbReference>
<evidence type="ECO:0000256" key="2">
    <source>
        <dbReference type="ARBA" id="ARBA00022448"/>
    </source>
</evidence>
<organism evidence="14 15">
    <name type="scientific">Ornithinicoccus hortensis</name>
    <dbReference type="NCBI Taxonomy" id="82346"/>
    <lineage>
        <taxon>Bacteria</taxon>
        <taxon>Bacillati</taxon>
        <taxon>Actinomycetota</taxon>
        <taxon>Actinomycetes</taxon>
        <taxon>Micrococcales</taxon>
        <taxon>Intrasporangiaceae</taxon>
        <taxon>Ornithinicoccus</taxon>
    </lineage>
</organism>
<dbReference type="Gene3D" id="1.20.1560.10">
    <property type="entry name" value="ABC transporter type 1, transmembrane domain"/>
    <property type="match status" value="1"/>
</dbReference>
<evidence type="ECO:0000256" key="9">
    <source>
        <dbReference type="ARBA" id="ARBA00023136"/>
    </source>
</evidence>
<dbReference type="PANTHER" id="PTHR24221">
    <property type="entry name" value="ATP-BINDING CASSETTE SUB-FAMILY B"/>
    <property type="match status" value="1"/>
</dbReference>
<dbReference type="PROSITE" id="PS00211">
    <property type="entry name" value="ABC_TRANSPORTER_1"/>
    <property type="match status" value="1"/>
</dbReference>
<dbReference type="GO" id="GO:0005524">
    <property type="term" value="F:ATP binding"/>
    <property type="evidence" value="ECO:0007669"/>
    <property type="project" value="UniProtKB-KW"/>
</dbReference>
<dbReference type="SMART" id="SM00382">
    <property type="entry name" value="AAA"/>
    <property type="match status" value="1"/>
</dbReference>
<keyword evidence="15" id="KW-1185">Reference proteome</keyword>
<accession>A0A542YSI4</accession>
<evidence type="ECO:0000256" key="6">
    <source>
        <dbReference type="ARBA" id="ARBA00022741"/>
    </source>
</evidence>
<dbReference type="RefSeq" id="WP_228393443.1">
    <property type="nucleotide sequence ID" value="NZ_BAAAIK010000007.1"/>
</dbReference>
<dbReference type="SUPFAM" id="SSF90123">
    <property type="entry name" value="ABC transporter transmembrane region"/>
    <property type="match status" value="1"/>
</dbReference>
<keyword evidence="2" id="KW-0813">Transport</keyword>
<dbReference type="InterPro" id="IPR011527">
    <property type="entry name" value="ABC1_TM_dom"/>
</dbReference>
<dbReference type="EMBL" id="VFOP01000001">
    <property type="protein sequence ID" value="TQL51056.1"/>
    <property type="molecule type" value="Genomic_DNA"/>
</dbReference>
<dbReference type="InterPro" id="IPR003439">
    <property type="entry name" value="ABC_transporter-like_ATP-bd"/>
</dbReference>
<evidence type="ECO:0000256" key="1">
    <source>
        <dbReference type="ARBA" id="ARBA00004429"/>
    </source>
</evidence>
<dbReference type="Pfam" id="PF00664">
    <property type="entry name" value="ABC_membrane"/>
    <property type="match status" value="1"/>
</dbReference>
<evidence type="ECO:0000256" key="5">
    <source>
        <dbReference type="ARBA" id="ARBA00022692"/>
    </source>
</evidence>
<dbReference type="PROSITE" id="PS50893">
    <property type="entry name" value="ABC_TRANSPORTER_2"/>
    <property type="match status" value="1"/>
</dbReference>
<evidence type="ECO:0000256" key="4">
    <source>
        <dbReference type="ARBA" id="ARBA00022519"/>
    </source>
</evidence>
<evidence type="ECO:0000256" key="10">
    <source>
        <dbReference type="ARBA" id="ARBA00023455"/>
    </source>
</evidence>
<dbReference type="InterPro" id="IPR039421">
    <property type="entry name" value="Type_1_exporter"/>
</dbReference>
<dbReference type="InterPro" id="IPR003593">
    <property type="entry name" value="AAA+_ATPase"/>
</dbReference>
<sequence>MTSAPGTRPLRPPAPTPAVLRRGLRVIWTGIKQQRGWFSVAVCGSVLWAGATVATAWGIGYVTDGVVTPAVAAGKVSAGGLWTIFLVLAGILVVNVLGVILRRVYATVAGFNLQAAYRRRVTRQYLRLPLSWHHSHPSGQLLSNAHSDVEATWQVFNPLPMAIGVLVMLVIAGTQMVLIDPFLALIGFLVFPGLFAANLVFQRVMAPKITQAQQLRAEVAEVAHESFEAGLVVKAMGREEEEADRFRRVTNDLRDSLIQVGRTRGTFEPVIEAIPTVGTLAVLAVGTAQVRAGHLSAAEVVQIAYLFSILAFPVRSLGWVLAELPRTVVGFSRVDAVLRARGSMEYGTGELGREGAAHSRTEAVDYAYEDRVEHTVLGSEEAIAEAAGEHDPYAGTQGTSERTPAIRGVTLDIPAGSTTALVGPTGSGKSTLTNLVLRLIDPDSGTVRLDGIDLRTVRQGEVPAVATLVAQQTFMFDDTVRDNVVLTGDGADRPDDQQVWSALRIAQADQFVSALPEGLDTVVGERGGSLSGGQRQRIALARAIIRHPRLLVLDDATSAVDPAVEQDILGGLREASDGMTVLVVAYRMATIMLADHIVYLERGRIRDQGSHEELLGRCQGYADLVTAYAREAAQRAAVAAKEEKA</sequence>
<dbReference type="Pfam" id="PF00005">
    <property type="entry name" value="ABC_tran"/>
    <property type="match status" value="1"/>
</dbReference>
<dbReference type="GO" id="GO:0005886">
    <property type="term" value="C:plasma membrane"/>
    <property type="evidence" value="ECO:0007669"/>
    <property type="project" value="UniProtKB-SubCell"/>
</dbReference>
<keyword evidence="6" id="KW-0547">Nucleotide-binding</keyword>
<evidence type="ECO:0000256" key="3">
    <source>
        <dbReference type="ARBA" id="ARBA00022475"/>
    </source>
</evidence>
<comment type="similarity">
    <text evidence="10">Belongs to the ABC transporter superfamily. Siderophore-Fe(3+) uptake transporter (SIUT) (TC 3.A.1.21) family.</text>
</comment>
<gene>
    <name evidence="14" type="ORF">FB467_2189</name>
</gene>
<keyword evidence="7" id="KW-0067">ATP-binding</keyword>
<feature type="domain" description="ABC transporter" evidence="12">
    <location>
        <begin position="387"/>
        <end position="627"/>
    </location>
</feature>
<feature type="transmembrane region" description="Helical" evidence="11">
    <location>
        <begin position="182"/>
        <end position="201"/>
    </location>
</feature>
<keyword evidence="9 11" id="KW-0472">Membrane</keyword>
<evidence type="ECO:0000313" key="14">
    <source>
        <dbReference type="EMBL" id="TQL51056.1"/>
    </source>
</evidence>